<organism evidence="2 3">
    <name type="scientific">Linum trigynum</name>
    <dbReference type="NCBI Taxonomy" id="586398"/>
    <lineage>
        <taxon>Eukaryota</taxon>
        <taxon>Viridiplantae</taxon>
        <taxon>Streptophyta</taxon>
        <taxon>Embryophyta</taxon>
        <taxon>Tracheophyta</taxon>
        <taxon>Spermatophyta</taxon>
        <taxon>Magnoliopsida</taxon>
        <taxon>eudicotyledons</taxon>
        <taxon>Gunneridae</taxon>
        <taxon>Pentapetalae</taxon>
        <taxon>rosids</taxon>
        <taxon>fabids</taxon>
        <taxon>Malpighiales</taxon>
        <taxon>Linaceae</taxon>
        <taxon>Linum</taxon>
    </lineage>
</organism>
<keyword evidence="3" id="KW-1185">Reference proteome</keyword>
<feature type="region of interest" description="Disordered" evidence="1">
    <location>
        <begin position="1"/>
        <end position="30"/>
    </location>
</feature>
<protein>
    <submittedName>
        <fullName evidence="2">Uncharacterized protein</fullName>
    </submittedName>
</protein>
<feature type="compositionally biased region" description="Polar residues" evidence="1">
    <location>
        <begin position="21"/>
        <end position="30"/>
    </location>
</feature>
<dbReference type="AlphaFoldDB" id="A0AAV2FR97"/>
<evidence type="ECO:0000313" key="2">
    <source>
        <dbReference type="EMBL" id="CAL1400849.1"/>
    </source>
</evidence>
<dbReference type="Proteomes" id="UP001497516">
    <property type="component" value="Chromosome 7"/>
</dbReference>
<name>A0AAV2FR97_9ROSI</name>
<dbReference type="EMBL" id="OZ034820">
    <property type="protein sequence ID" value="CAL1400849.1"/>
    <property type="molecule type" value="Genomic_DNA"/>
</dbReference>
<reference evidence="2 3" key="1">
    <citation type="submission" date="2024-04" db="EMBL/GenBank/DDBJ databases">
        <authorList>
            <person name="Fracassetti M."/>
        </authorList>
    </citation>
    <scope>NUCLEOTIDE SEQUENCE [LARGE SCALE GENOMIC DNA]</scope>
</reference>
<proteinExistence type="predicted"/>
<gene>
    <name evidence="2" type="ORF">LTRI10_LOCUS40951</name>
</gene>
<evidence type="ECO:0000256" key="1">
    <source>
        <dbReference type="SAM" id="MobiDB-lite"/>
    </source>
</evidence>
<accession>A0AAV2FR97</accession>
<evidence type="ECO:0000313" key="3">
    <source>
        <dbReference type="Proteomes" id="UP001497516"/>
    </source>
</evidence>
<sequence length="129" mass="14108">MGADESVKKSSTPEAQEPSRRTTLSRSNQRRPQAFLLTVFLLLAARLSPPHKPSLDRIDGGPQTLLSTAFLLPPLRSLHRTRLLQIESTTTFSSPPGRSSSPRSMVSLVITLALFLVTTPRLSSRLSSS</sequence>